<reference evidence="1" key="1">
    <citation type="journal article" date="2014" name="Int. J. Syst. Evol. Microbiol.">
        <title>Complete genome sequence of Corynebacterium casei LMG S-19264T (=DSM 44701T), isolated from a smear-ripened cheese.</title>
        <authorList>
            <consortium name="US DOE Joint Genome Institute (JGI-PGF)"/>
            <person name="Walter F."/>
            <person name="Albersmeier A."/>
            <person name="Kalinowski J."/>
            <person name="Ruckert C."/>
        </authorList>
    </citation>
    <scope>NUCLEOTIDE SEQUENCE</scope>
    <source>
        <strain evidence="1">CCM 7897</strain>
    </source>
</reference>
<keyword evidence="2" id="KW-1185">Reference proteome</keyword>
<gene>
    <name evidence="1" type="ORF">GCM10007301_47730</name>
</gene>
<accession>A0A917FIC8</accession>
<dbReference type="AlphaFoldDB" id="A0A917FIC8"/>
<dbReference type="RefSeq" id="WP_188583372.1">
    <property type="nucleotide sequence ID" value="NZ_BMCT01000009.1"/>
</dbReference>
<evidence type="ECO:0000313" key="1">
    <source>
        <dbReference type="EMBL" id="GGF82086.1"/>
    </source>
</evidence>
<reference evidence="1" key="2">
    <citation type="submission" date="2020-09" db="EMBL/GenBank/DDBJ databases">
        <authorList>
            <person name="Sun Q."/>
            <person name="Sedlacek I."/>
        </authorList>
    </citation>
    <scope>NUCLEOTIDE SEQUENCE</scope>
    <source>
        <strain evidence="1">CCM 7897</strain>
    </source>
</reference>
<organism evidence="1 2">
    <name type="scientific">Azorhizobium oxalatiphilum</name>
    <dbReference type="NCBI Taxonomy" id="980631"/>
    <lineage>
        <taxon>Bacteria</taxon>
        <taxon>Pseudomonadati</taxon>
        <taxon>Pseudomonadota</taxon>
        <taxon>Alphaproteobacteria</taxon>
        <taxon>Hyphomicrobiales</taxon>
        <taxon>Xanthobacteraceae</taxon>
        <taxon>Azorhizobium</taxon>
    </lineage>
</organism>
<dbReference type="EMBL" id="BMCT01000009">
    <property type="protein sequence ID" value="GGF82086.1"/>
    <property type="molecule type" value="Genomic_DNA"/>
</dbReference>
<protein>
    <submittedName>
        <fullName evidence="1">Uncharacterized protein</fullName>
    </submittedName>
</protein>
<evidence type="ECO:0000313" key="2">
    <source>
        <dbReference type="Proteomes" id="UP000606044"/>
    </source>
</evidence>
<comment type="caution">
    <text evidence="1">The sequence shown here is derived from an EMBL/GenBank/DDBJ whole genome shotgun (WGS) entry which is preliminary data.</text>
</comment>
<dbReference type="Proteomes" id="UP000606044">
    <property type="component" value="Unassembled WGS sequence"/>
</dbReference>
<proteinExistence type="predicted"/>
<name>A0A917FIC8_9HYPH</name>
<sequence>MGSFSDPRTPFSRILIGSQEREVSSLEEALGFIRECDGDGLAELLASQARAAGMDGDKAILALKGRLDAFRSVLAEY</sequence>